<dbReference type="GO" id="GO:0005768">
    <property type="term" value="C:endosome"/>
    <property type="evidence" value="ECO:0007669"/>
    <property type="project" value="TreeGrafter"/>
</dbReference>
<feature type="compositionally biased region" description="Polar residues" evidence="4">
    <location>
        <begin position="1171"/>
        <end position="1180"/>
    </location>
</feature>
<evidence type="ECO:0000256" key="4">
    <source>
        <dbReference type="SAM" id="MobiDB-lite"/>
    </source>
</evidence>
<name>A0A7E4ZT10_PANRE</name>
<evidence type="ECO:0000259" key="5">
    <source>
        <dbReference type="Pfam" id="PF04118"/>
    </source>
</evidence>
<feature type="compositionally biased region" description="Polar residues" evidence="4">
    <location>
        <begin position="2075"/>
        <end position="2097"/>
    </location>
</feature>
<dbReference type="PANTHER" id="PTHR14042:SF24">
    <property type="entry name" value="PROTEIN DOPEY-1 HOMOLOG"/>
    <property type="match status" value="1"/>
</dbReference>
<feature type="domain" description="DOP1 N-terminal" evidence="5">
    <location>
        <begin position="18"/>
        <end position="306"/>
    </location>
</feature>
<dbReference type="Pfam" id="PF04118">
    <property type="entry name" value="Dopey_N"/>
    <property type="match status" value="1"/>
</dbReference>
<dbReference type="InterPro" id="IPR056457">
    <property type="entry name" value="DOP1_C"/>
</dbReference>
<evidence type="ECO:0000256" key="1">
    <source>
        <dbReference type="ARBA" id="ARBA00022448"/>
    </source>
</evidence>
<dbReference type="InterPro" id="IPR056459">
    <property type="entry name" value="TPR_DOP1"/>
</dbReference>
<keyword evidence="2" id="KW-0653">Protein transport</keyword>
<feature type="region of interest" description="Disordered" evidence="4">
    <location>
        <begin position="2117"/>
        <end position="2178"/>
    </location>
</feature>
<dbReference type="Pfam" id="PF24598">
    <property type="entry name" value="DOP1_C"/>
    <property type="match status" value="1"/>
</dbReference>
<dbReference type="InterPro" id="IPR007249">
    <property type="entry name" value="DOP1_N"/>
</dbReference>
<evidence type="ECO:0000259" key="6">
    <source>
        <dbReference type="Pfam" id="PF24598"/>
    </source>
</evidence>
<protein>
    <submittedName>
        <fullName evidence="9">Dopey_N domain-containing protein</fullName>
    </submittedName>
</protein>
<dbReference type="GO" id="GO:0006895">
    <property type="term" value="P:Golgi to endosome transport"/>
    <property type="evidence" value="ECO:0007669"/>
    <property type="project" value="InterPro"/>
</dbReference>
<evidence type="ECO:0000259" key="7">
    <source>
        <dbReference type="Pfam" id="PF24601"/>
    </source>
</evidence>
<sequence>MSLSLNHGDQPSTSESNPKYRNFATSVDKALKLFESTTEWADLISALSKLCKTLYGAHKSISQIPRCLTVAKRLSQCLHPMLPSSVHSKALETYKALFMILMREDRLASELYVYSIGLFPLMEHCGIKVRSELLDLLEQFLFPLGPRLAPILPGLVATVLMSLDDATEFFQRSLKLLDDLMNAVGHDAFYSSLWEAVIRSPSVRLPALNYVNKKFKRNEPLGEQFSIIAGVHHVDHMIAALCCVAEDYSGPALMHRHLLDFLCAAFPLNSAHVTQADFVQILRRCLFIILRRDMSLTRRLYQWILHRSGDGEEKILPTSGTEDERDVQFFETYSLPLIKLSFVEFLKLDTIEVPTLNTVLGTTGGSYDGVREHQTHFTEVRLCRALQYFLDRPHFGQRILEEVMAIFLEYSCIQDTAIMSDLAKSCEELDSAFSPDWAARVEAVQKTSDEDRERRLDEIQKNFNALLNNLDAGFLWTFLCRLFSTLLEQNYANETDSDDQDLTDEERQARDFREQKRKEHVVLFPVMICFCLKYVQLDSHSDVRAVHLPKLLNTILTSVHKHGVDNFSRDSLVALLAVCRRLIIEITQSITAIETGVPANEDPNVTPQKSPASVRQVYASRSEHAEEQKLVEACLKSCYTLLSHVCQWYVNGRDRDKTGVLNGVTSVLRDFADFPLYYFNDAAGKPIIKAGDYGQSSLPDWLSELLKVVDVVGWYDGPVDDFKVRARMTDLLIYLYIRSMSLIEQHKAVTGRQTRRNYGSPVKGSPTSTKTTVTVLLKPMLMEADISGLDSSKLFESISRVLWRTLSVSTDAENHQEAACLLHRLHSRDSSDKSDVESTILQDLTSRDPSVASDACRRFRKLWTLTRFTGRENVYSGLPYKPFNRIIMVLLGIIADDALCNRNIPLKALATAWLMDCAKNGDLMRVLEMLGVILMNPATSRVSIQYLQLNARITRDELKSIPADVNSLVLETVKSNQMFHHVCRDVASGKPAATGGKPSTPKEPIDLCSNAAWVSDLRKLILNPAGCDGSATTNGLTPTTSTHSAVPQTPGRINTHRRTVSDIPQFDEDTESLGDVSLDSAVDPEVAEVVTFLIESVCDEMDSIEDLNERFAQAANSGDDPFTRFLPQSSSAGGSPINAKLRATKEEDEVKSNGSVASGKPDRRSLPSALPSESNASTSKPAIDRREEVTKSMIDNLGPVNTGANSTVSTVPPIKLPENIKRVKCGHRRQDSLQESIFSTTTNDLRLFDPSELPKQTVAPGDDKQPLFEEAQAHMLLYMESPNIVDLGQAESVFRILSALLRCTRGGGIGRMIVQCMVFNSTAQLPQAPSGGYCRLIEYMTRHYKSIQGESFWFENEGGTPKHCSMFELFSTLTLYYLRSYYLNSPVSPISERDLEVAWDCKMAALDFFTDLLRELITLVTETRSKELVNFMLAICRQSKLQRCLISFLLTAVPGVRDKDEPISVSADIADFNSSPHRCREFGDIAFAYHRSLLDFASMVIALEYHLHMGLHIYPEQSLVFGLQVEKSGMNKLTYNSSQNRGNLRDQRIMVVELKLFISVIVNALQRQPERHELWVQFLISILPYLDKSLPTICVHVVDYLCRNIDTCISYAYGHLGRTTFDLGAVAEEAMSLAGGNCPSISGVSFGRKSASMSQAPTNVPPESYPVNYALILLEALTTIMKFCVIEDPQPGSSGNAVMGGVVVPGGGGSSTGPYATTPVVGGGTAGSSSGASSSSVSTVVPSGLTPSVTHASTAASNASSGGGAVSSMVSMIPGSRGASELFRNFISGVFTSSESNAPGGVSKYDPKTAADVWRQAQLELLKELPEYLSTICDLWAVAQRDANPRLPIGMPEELRARVFEFVNPIAKRHPNILLNALACVWYKRAPKIPKSELDQLTFSYSESQMAIANLLLSMKVLPFQHIIYTVAECLKEFSKQSSGKGYVNDKTCLWLAVPCKLPPIITEISLLELVHGCVRLVGASDLHDCWSAFNILFAEAPLANMLQQVDPKGIFLEFKILDDFVRICGSQTIVDDKQIARSIQDACQRITDAVNTIVGWQLEPSTWLKRGLVVRQDTSSSGPTGSSANIGVSSNKSGDSTPMMETKSLAASLAPSDSVFGPGGIRGSTSSLATRDTRFSGIESQMPSSASQMMLSGSERKSSSNLRASLKDPSGTKKDPTHSTQALFLLAECLADLIDSICKSEDKEKLLPTLQSVWSNTLPYLKAKSARNARFFLASSQFLASISSFSYMRTVWRKATADLLVDNNFFKMDIHALKEWLIIVDNLISNEKTSLKEYLNRIPSSQNSSLTSLITNKEQEYEIRAQALKRIAFIVLSGQNDQYGSQLGDIQERLSDNLRLQNVPLVHAQVFANYRVMLIRMQPIAFVSLWPAMATELVQVLIQMVHQIEQLTGDPRNFI</sequence>
<feature type="region of interest" description="Disordered" evidence="4">
    <location>
        <begin position="1032"/>
        <end position="1055"/>
    </location>
</feature>
<keyword evidence="8" id="KW-1185">Reference proteome</keyword>
<dbReference type="GO" id="GO:0005802">
    <property type="term" value="C:trans-Golgi network"/>
    <property type="evidence" value="ECO:0007669"/>
    <property type="project" value="TreeGrafter"/>
</dbReference>
<feature type="compositionally biased region" description="Polar residues" evidence="4">
    <location>
        <begin position="2139"/>
        <end position="2152"/>
    </location>
</feature>
<feature type="compositionally biased region" description="Polar residues" evidence="4">
    <location>
        <begin position="1032"/>
        <end position="1047"/>
    </location>
</feature>
<evidence type="ECO:0000313" key="8">
    <source>
        <dbReference type="Proteomes" id="UP000492821"/>
    </source>
</evidence>
<feature type="region of interest" description="Disordered" evidence="4">
    <location>
        <begin position="1115"/>
        <end position="1185"/>
    </location>
</feature>
<feature type="region of interest" description="Disordered" evidence="4">
    <location>
        <begin position="1714"/>
        <end position="1741"/>
    </location>
</feature>
<feature type="region of interest" description="Disordered" evidence="4">
    <location>
        <begin position="1"/>
        <end position="20"/>
    </location>
</feature>
<evidence type="ECO:0000256" key="3">
    <source>
        <dbReference type="ARBA" id="ARBA00046326"/>
    </source>
</evidence>
<organism evidence="8 9">
    <name type="scientific">Panagrellus redivivus</name>
    <name type="common">Microworm</name>
    <dbReference type="NCBI Taxonomy" id="6233"/>
    <lineage>
        <taxon>Eukaryota</taxon>
        <taxon>Metazoa</taxon>
        <taxon>Ecdysozoa</taxon>
        <taxon>Nematoda</taxon>
        <taxon>Chromadorea</taxon>
        <taxon>Rhabditida</taxon>
        <taxon>Tylenchina</taxon>
        <taxon>Panagrolaimomorpha</taxon>
        <taxon>Panagrolaimoidea</taxon>
        <taxon>Panagrolaimidae</taxon>
        <taxon>Panagrellus</taxon>
    </lineage>
</organism>
<feature type="region of interest" description="Disordered" evidence="4">
    <location>
        <begin position="2075"/>
        <end position="2100"/>
    </location>
</feature>
<dbReference type="Proteomes" id="UP000492821">
    <property type="component" value="Unassembled WGS sequence"/>
</dbReference>
<dbReference type="WBParaSite" id="Pan_g15746.t1">
    <property type="protein sequence ID" value="Pan_g15746.t1"/>
    <property type="gene ID" value="Pan_g15746"/>
</dbReference>
<proteinExistence type="inferred from homology"/>
<reference evidence="9" key="2">
    <citation type="submission" date="2020-10" db="UniProtKB">
        <authorList>
            <consortium name="WormBaseParasite"/>
        </authorList>
    </citation>
    <scope>IDENTIFICATION</scope>
</reference>
<dbReference type="Pfam" id="PF24601">
    <property type="entry name" value="TPR_DOP1"/>
    <property type="match status" value="1"/>
</dbReference>
<dbReference type="PANTHER" id="PTHR14042">
    <property type="entry name" value="DOPEY-RELATED"/>
    <property type="match status" value="1"/>
</dbReference>
<feature type="compositionally biased region" description="Low complexity" evidence="4">
    <location>
        <begin position="1727"/>
        <end position="1741"/>
    </location>
</feature>
<dbReference type="GO" id="GO:0015031">
    <property type="term" value="P:protein transport"/>
    <property type="evidence" value="ECO:0007669"/>
    <property type="project" value="UniProtKB-KW"/>
</dbReference>
<keyword evidence="1" id="KW-0813">Transport</keyword>
<dbReference type="GO" id="GO:0005829">
    <property type="term" value="C:cytosol"/>
    <property type="evidence" value="ECO:0007669"/>
    <property type="project" value="GOC"/>
</dbReference>
<accession>A0A7E4ZT10</accession>
<dbReference type="InterPro" id="IPR040314">
    <property type="entry name" value="DOP1"/>
</dbReference>
<evidence type="ECO:0000256" key="2">
    <source>
        <dbReference type="ARBA" id="ARBA00022927"/>
    </source>
</evidence>
<evidence type="ECO:0000313" key="9">
    <source>
        <dbReference type="WBParaSite" id="Pan_g15746.t1"/>
    </source>
</evidence>
<feature type="domain" description="DOP1-like TPR" evidence="7">
    <location>
        <begin position="1272"/>
        <end position="1687"/>
    </location>
</feature>
<reference evidence="8" key="1">
    <citation type="journal article" date="2013" name="Genetics">
        <title>The draft genome and transcriptome of Panagrellus redivivus are shaped by the harsh demands of a free-living lifestyle.</title>
        <authorList>
            <person name="Srinivasan J."/>
            <person name="Dillman A.R."/>
            <person name="Macchietto M.G."/>
            <person name="Heikkinen L."/>
            <person name="Lakso M."/>
            <person name="Fracchia K.M."/>
            <person name="Antoshechkin I."/>
            <person name="Mortazavi A."/>
            <person name="Wong G."/>
            <person name="Sternberg P.W."/>
        </authorList>
    </citation>
    <scope>NUCLEOTIDE SEQUENCE [LARGE SCALE GENOMIC DNA]</scope>
    <source>
        <strain evidence="8">MT8872</strain>
    </source>
</reference>
<feature type="domain" description="DOP1-like C-terminal" evidence="6">
    <location>
        <begin position="2170"/>
        <end position="2407"/>
    </location>
</feature>
<comment type="similarity">
    <text evidence="3">Belongs to the DOP1 family.</text>
</comment>